<dbReference type="GO" id="GO:0042626">
    <property type="term" value="F:ATPase-coupled transmembrane transporter activity"/>
    <property type="evidence" value="ECO:0007669"/>
    <property type="project" value="InterPro"/>
</dbReference>
<dbReference type="InterPro" id="IPR001638">
    <property type="entry name" value="Solute-binding_3/MltF_N"/>
</dbReference>
<dbReference type="Gene3D" id="3.40.190.10">
    <property type="entry name" value="Periplasmic binding protein-like II"/>
    <property type="match status" value="2"/>
</dbReference>
<dbReference type="EMBL" id="CP011502">
    <property type="protein sequence ID" value="ALX05802.1"/>
    <property type="molecule type" value="Genomic_DNA"/>
</dbReference>
<gene>
    <name evidence="8" type="ORF">AERYTH_14420</name>
</gene>
<evidence type="ECO:0000259" key="7">
    <source>
        <dbReference type="SMART" id="SM00062"/>
    </source>
</evidence>
<feature type="chain" id="PRO_5006845379" description="Putative aliphatic sulfonates-binding protein" evidence="6">
    <location>
        <begin position="31"/>
        <end position="337"/>
    </location>
</feature>
<dbReference type="SUPFAM" id="SSF53850">
    <property type="entry name" value="Periplasmic binding protein-like II"/>
    <property type="match status" value="1"/>
</dbReference>
<dbReference type="AlphaFoldDB" id="A0A0U3T528"/>
<evidence type="ECO:0000256" key="2">
    <source>
        <dbReference type="ARBA" id="ARBA00022448"/>
    </source>
</evidence>
<keyword evidence="2" id="KW-0813">Transport</keyword>
<evidence type="ECO:0000313" key="8">
    <source>
        <dbReference type="EMBL" id="ALX05802.1"/>
    </source>
</evidence>
<evidence type="ECO:0000256" key="3">
    <source>
        <dbReference type="ARBA" id="ARBA00022729"/>
    </source>
</evidence>
<dbReference type="FunFam" id="3.40.190.10:FF:000050">
    <property type="entry name" value="Sulfonate ABC transporter substrate-binding protein"/>
    <property type="match status" value="1"/>
</dbReference>
<dbReference type="PATRIC" id="fig|2041.4.peg.3009"/>
<dbReference type="SMART" id="SM00062">
    <property type="entry name" value="PBPb"/>
    <property type="match status" value="1"/>
</dbReference>
<dbReference type="NCBIfam" id="TIGR01728">
    <property type="entry name" value="SsuA_fam"/>
    <property type="match status" value="1"/>
</dbReference>
<dbReference type="Pfam" id="PF12974">
    <property type="entry name" value="Phosphonate-bd"/>
    <property type="match status" value="1"/>
</dbReference>
<evidence type="ECO:0000313" key="9">
    <source>
        <dbReference type="Proteomes" id="UP000067689"/>
    </source>
</evidence>
<evidence type="ECO:0000256" key="1">
    <source>
        <dbReference type="ARBA" id="ARBA00010742"/>
    </source>
</evidence>
<keyword evidence="3 6" id="KW-0732">Signal</keyword>
<organism evidence="8 9">
    <name type="scientific">Aeromicrobium erythreum</name>
    <dbReference type="NCBI Taxonomy" id="2041"/>
    <lineage>
        <taxon>Bacteria</taxon>
        <taxon>Bacillati</taxon>
        <taxon>Actinomycetota</taxon>
        <taxon>Actinomycetes</taxon>
        <taxon>Propionibacteriales</taxon>
        <taxon>Nocardioidaceae</taxon>
        <taxon>Aeromicrobium</taxon>
    </lineage>
</organism>
<feature type="domain" description="Solute-binding protein family 3/N-terminal" evidence="7">
    <location>
        <begin position="43"/>
        <end position="269"/>
    </location>
</feature>
<dbReference type="PROSITE" id="PS51257">
    <property type="entry name" value="PROKAR_LIPOPROTEIN"/>
    <property type="match status" value="1"/>
</dbReference>
<dbReference type="RefSeq" id="WP_067860159.1">
    <property type="nucleotide sequence ID" value="NZ_CP011502.1"/>
</dbReference>
<comment type="similarity">
    <text evidence="1">Belongs to the bacterial solute-binding protein SsuA/TauA family.</text>
</comment>
<comment type="function">
    <text evidence="4">Part of a binding-protein-dependent transport system for aliphatic sulfonates. Putative binding protein.</text>
</comment>
<proteinExistence type="inferred from homology"/>
<reference evidence="8 9" key="1">
    <citation type="journal article" date="1991" name="Int. J. Syst. Bacteriol.">
        <title>Description of the erythromycin-producing bacterium Arthrobacter sp. strain NRRL B-3381 as Aeromicrobium erythreum gen. nov., sp. nov.</title>
        <authorList>
            <person name="Miller E.S."/>
            <person name="Woese C.R."/>
            <person name="Brenner S."/>
        </authorList>
    </citation>
    <scope>NUCLEOTIDE SEQUENCE [LARGE SCALE GENOMIC DNA]</scope>
    <source>
        <strain evidence="8 9">AR18</strain>
    </source>
</reference>
<protein>
    <recommendedName>
        <fullName evidence="5">Putative aliphatic sulfonates-binding protein</fullName>
    </recommendedName>
</protein>
<feature type="signal peptide" evidence="6">
    <location>
        <begin position="1"/>
        <end position="30"/>
    </location>
</feature>
<dbReference type="PANTHER" id="PTHR30024:SF48">
    <property type="entry name" value="ABC TRANSPORTER SUBSTRATE-BINDING PROTEIN"/>
    <property type="match status" value="1"/>
</dbReference>
<dbReference type="OrthoDB" id="506623at2"/>
<accession>A0A0U3T528</accession>
<evidence type="ECO:0000256" key="5">
    <source>
        <dbReference type="ARBA" id="ARBA00070228"/>
    </source>
</evidence>
<keyword evidence="9" id="KW-1185">Reference proteome</keyword>
<dbReference type="STRING" id="2041.AERYTH_14420"/>
<dbReference type="KEGG" id="aer:AERYTH_14420"/>
<evidence type="ECO:0000256" key="6">
    <source>
        <dbReference type="SAM" id="SignalP"/>
    </source>
</evidence>
<dbReference type="PANTHER" id="PTHR30024">
    <property type="entry name" value="ALIPHATIC SULFONATES-BINDING PROTEIN-RELATED"/>
    <property type="match status" value="1"/>
</dbReference>
<name>A0A0U3T528_9ACTN</name>
<dbReference type="InterPro" id="IPR010067">
    <property type="entry name" value="ABC_SsuA_sub-bd"/>
</dbReference>
<sequence length="337" mass="34684">MNRSRLALPAVLAAAALVIAGCGGSSNADAVGADGTVDLSKVTLVVGDQKGGSEALLTAAGELDDVTYDVQWKPFTSGPPLLDAVASGAVDVGGVGNTPPLFAIDQDKKLKVVQASKQGAQGDAIVVPKGSDVTSVADLEGKKVAVAKGSSANYHLLAQLKTAGLTLDDIDPVWLQPAEGLAAFTGGHVDAWSIWDPFTSQAEVANGAKVLVTGDGVVNGLAFQVASDDALDDPATEAAVSDYLQRLARAQAWANSHRSEWAKAWAKETGLPADVTESAIGRRTYQPIPVADAVPSEQDMWDAFVAQGQLSRDVSLADYFDDRYDDAVLAAAKGAGA</sequence>
<evidence type="ECO:0000256" key="4">
    <source>
        <dbReference type="ARBA" id="ARBA00055538"/>
    </source>
</evidence>
<dbReference type="Proteomes" id="UP000067689">
    <property type="component" value="Chromosome"/>
</dbReference>
<dbReference type="CDD" id="cd13558">
    <property type="entry name" value="PBP2_SsuA_like_2"/>
    <property type="match status" value="1"/>
</dbReference>
<dbReference type="GO" id="GO:0016020">
    <property type="term" value="C:membrane"/>
    <property type="evidence" value="ECO:0007669"/>
    <property type="project" value="InterPro"/>
</dbReference>